<evidence type="ECO:0000313" key="1">
    <source>
        <dbReference type="EMBL" id="OAF71211.1"/>
    </source>
</evidence>
<evidence type="ECO:0000313" key="2">
    <source>
        <dbReference type="Proteomes" id="UP000078046"/>
    </source>
</evidence>
<organism evidence="1 2">
    <name type="scientific">Intoshia linei</name>
    <dbReference type="NCBI Taxonomy" id="1819745"/>
    <lineage>
        <taxon>Eukaryota</taxon>
        <taxon>Metazoa</taxon>
        <taxon>Spiralia</taxon>
        <taxon>Lophotrochozoa</taxon>
        <taxon>Mesozoa</taxon>
        <taxon>Orthonectida</taxon>
        <taxon>Rhopaluridae</taxon>
        <taxon>Intoshia</taxon>
    </lineage>
</organism>
<keyword evidence="2" id="KW-1185">Reference proteome</keyword>
<reference evidence="1 2" key="1">
    <citation type="submission" date="2016-04" db="EMBL/GenBank/DDBJ databases">
        <title>The genome of Intoshia linei affirms orthonectids as highly simplified spiralians.</title>
        <authorList>
            <person name="Mikhailov K.V."/>
            <person name="Slusarev G.S."/>
            <person name="Nikitin M.A."/>
            <person name="Logacheva M.D."/>
            <person name="Penin A."/>
            <person name="Aleoshin V."/>
            <person name="Panchin Y.V."/>
        </authorList>
    </citation>
    <scope>NUCLEOTIDE SEQUENCE [LARGE SCALE GENOMIC DNA]</scope>
    <source>
        <strain evidence="1">Intl2013</strain>
        <tissue evidence="1">Whole animal</tissue>
    </source>
</reference>
<dbReference type="Proteomes" id="UP000078046">
    <property type="component" value="Unassembled WGS sequence"/>
</dbReference>
<comment type="caution">
    <text evidence="1">The sequence shown here is derived from an EMBL/GenBank/DDBJ whole genome shotgun (WGS) entry which is preliminary data.</text>
</comment>
<proteinExistence type="predicted"/>
<protein>
    <submittedName>
        <fullName evidence="1">Uncharacterized protein</fullName>
    </submittedName>
</protein>
<dbReference type="EMBL" id="LWCA01000070">
    <property type="protein sequence ID" value="OAF71211.1"/>
    <property type="molecule type" value="Genomic_DNA"/>
</dbReference>
<sequence>MYNKTIQNKKRECDILLDKLKYPDETDSEVNVNHLLSNHEKMKLMQLFDNYVVDKLKINRNRRIDSVEDKLQQIDQDKKNKIFSYVFKPLYSTVVNSVSKYNKESFMNSLKMVPENQALMAKIRADTIDAVLDLSESDIFDV</sequence>
<name>A0A177BCH9_9BILA</name>
<accession>A0A177BCH9</accession>
<dbReference type="AlphaFoldDB" id="A0A177BCH9"/>
<gene>
    <name evidence="1" type="ORF">A3Q56_00996</name>
</gene>